<sequence length="53" mass="6150">VKVIFHGTEQLESKSVEWLRLDAIINKEVETKDHNGGINDFGIEEFDSRRCFV</sequence>
<keyword evidence="2" id="KW-1185">Reference proteome</keyword>
<dbReference type="Proteomes" id="UP000789920">
    <property type="component" value="Unassembled WGS sequence"/>
</dbReference>
<organism evidence="1 2">
    <name type="scientific">Racocetra persica</name>
    <dbReference type="NCBI Taxonomy" id="160502"/>
    <lineage>
        <taxon>Eukaryota</taxon>
        <taxon>Fungi</taxon>
        <taxon>Fungi incertae sedis</taxon>
        <taxon>Mucoromycota</taxon>
        <taxon>Glomeromycotina</taxon>
        <taxon>Glomeromycetes</taxon>
        <taxon>Diversisporales</taxon>
        <taxon>Gigasporaceae</taxon>
        <taxon>Racocetra</taxon>
    </lineage>
</organism>
<feature type="non-terminal residue" evidence="1">
    <location>
        <position position="53"/>
    </location>
</feature>
<name>A0ACA9S620_9GLOM</name>
<evidence type="ECO:0000313" key="1">
    <source>
        <dbReference type="EMBL" id="CAG8828105.1"/>
    </source>
</evidence>
<feature type="non-terminal residue" evidence="1">
    <location>
        <position position="1"/>
    </location>
</feature>
<reference evidence="1" key="1">
    <citation type="submission" date="2021-06" db="EMBL/GenBank/DDBJ databases">
        <authorList>
            <person name="Kallberg Y."/>
            <person name="Tangrot J."/>
            <person name="Rosling A."/>
        </authorList>
    </citation>
    <scope>NUCLEOTIDE SEQUENCE</scope>
    <source>
        <strain evidence="1">MA461A</strain>
    </source>
</reference>
<proteinExistence type="predicted"/>
<evidence type="ECO:0000313" key="2">
    <source>
        <dbReference type="Proteomes" id="UP000789920"/>
    </source>
</evidence>
<gene>
    <name evidence="1" type="ORF">RPERSI_LOCUS27158</name>
</gene>
<dbReference type="EMBL" id="CAJVQC010094935">
    <property type="protein sequence ID" value="CAG8828105.1"/>
    <property type="molecule type" value="Genomic_DNA"/>
</dbReference>
<protein>
    <submittedName>
        <fullName evidence="1">14345_t:CDS:1</fullName>
    </submittedName>
</protein>
<comment type="caution">
    <text evidence="1">The sequence shown here is derived from an EMBL/GenBank/DDBJ whole genome shotgun (WGS) entry which is preliminary data.</text>
</comment>
<accession>A0ACA9S620</accession>